<dbReference type="InterPro" id="IPR036280">
    <property type="entry name" value="Multihaem_cyt_sf"/>
</dbReference>
<evidence type="ECO:0000313" key="2">
    <source>
        <dbReference type="Proteomes" id="UP000199287"/>
    </source>
</evidence>
<dbReference type="EMBL" id="FOQA01000012">
    <property type="protein sequence ID" value="SFI33115.1"/>
    <property type="molecule type" value="Genomic_DNA"/>
</dbReference>
<evidence type="ECO:0000313" key="1">
    <source>
        <dbReference type="EMBL" id="SFI33115.1"/>
    </source>
</evidence>
<dbReference type="SUPFAM" id="SSF48695">
    <property type="entry name" value="Multiheme cytochromes"/>
    <property type="match status" value="1"/>
</dbReference>
<dbReference type="Pfam" id="PF09719">
    <property type="entry name" value="C_GCAxxG_C_C"/>
    <property type="match status" value="1"/>
</dbReference>
<dbReference type="AlphaFoldDB" id="A0A1I3HBK3"/>
<dbReference type="STRING" id="69895.SAMN05192551_11242"/>
<reference evidence="2" key="1">
    <citation type="submission" date="2016-10" db="EMBL/GenBank/DDBJ databases">
        <authorList>
            <person name="Varghese N."/>
            <person name="Submissions S."/>
        </authorList>
    </citation>
    <scope>NUCLEOTIDE SEQUENCE [LARGE SCALE GENOMIC DNA]</scope>
    <source>
        <strain evidence="2">Z-7934</strain>
    </source>
</reference>
<protein>
    <submittedName>
        <fullName evidence="1">C_GCAxxG_C_C family probable redox protein</fullName>
    </submittedName>
</protein>
<dbReference type="InterPro" id="IPR010181">
    <property type="entry name" value="CGCAxxGCC_motif"/>
</dbReference>
<gene>
    <name evidence="1" type="ORF">SAMN05192551_11242</name>
</gene>
<sequence>MKTEVSVQQIRKDAEDMFRAGKYYCSEAIVASIKKNFELDMPDEMIAMASGFPVGIGKSKCTCGAVTGGIITLGYFFGRTEGTNPKDPKSVKTLELAYELQDDFKKNHKLLCCSVLTKGMDMASGEHKEQCISFTGEVAENAARIIVREKGFVNTDEMDKKEV</sequence>
<organism evidence="1 2">
    <name type="scientific">Tindallia magadiensis</name>
    <dbReference type="NCBI Taxonomy" id="69895"/>
    <lineage>
        <taxon>Bacteria</taxon>
        <taxon>Bacillati</taxon>
        <taxon>Bacillota</taxon>
        <taxon>Clostridia</taxon>
        <taxon>Peptostreptococcales</taxon>
        <taxon>Tindalliaceae</taxon>
        <taxon>Tindallia</taxon>
    </lineage>
</organism>
<dbReference type="RefSeq" id="WP_093373666.1">
    <property type="nucleotide sequence ID" value="NZ_FOQA01000012.1"/>
</dbReference>
<dbReference type="OrthoDB" id="190287at2"/>
<name>A0A1I3HBK3_9FIRM</name>
<dbReference type="Proteomes" id="UP000199287">
    <property type="component" value="Unassembled WGS sequence"/>
</dbReference>
<proteinExistence type="predicted"/>
<keyword evidence="2" id="KW-1185">Reference proteome</keyword>
<accession>A0A1I3HBK3</accession>
<dbReference type="NCBIfam" id="TIGR01909">
    <property type="entry name" value="C_GCAxxG_C_C"/>
    <property type="match status" value="1"/>
</dbReference>